<dbReference type="EMBL" id="GBXM01107771">
    <property type="protein sequence ID" value="JAH00806.1"/>
    <property type="molecule type" value="Transcribed_RNA"/>
</dbReference>
<organism evidence="2">
    <name type="scientific">Anguilla anguilla</name>
    <name type="common">European freshwater eel</name>
    <name type="synonym">Muraena anguilla</name>
    <dbReference type="NCBI Taxonomy" id="7936"/>
    <lineage>
        <taxon>Eukaryota</taxon>
        <taxon>Metazoa</taxon>
        <taxon>Chordata</taxon>
        <taxon>Craniata</taxon>
        <taxon>Vertebrata</taxon>
        <taxon>Euteleostomi</taxon>
        <taxon>Actinopterygii</taxon>
        <taxon>Neopterygii</taxon>
        <taxon>Teleostei</taxon>
        <taxon>Anguilliformes</taxon>
        <taxon>Anguillidae</taxon>
        <taxon>Anguilla</taxon>
    </lineage>
</organism>
<sequence>MCLSLSERLGMDRKSPLSAQPGED</sequence>
<dbReference type="AlphaFoldDB" id="A0A0E9P854"/>
<protein>
    <submittedName>
        <fullName evidence="2">Uncharacterized protein</fullName>
    </submittedName>
</protein>
<reference evidence="2" key="2">
    <citation type="journal article" date="2015" name="Fish Shellfish Immunol.">
        <title>Early steps in the European eel (Anguilla anguilla)-Vibrio vulnificus interaction in the gills: Role of the RtxA13 toxin.</title>
        <authorList>
            <person name="Callol A."/>
            <person name="Pajuelo D."/>
            <person name="Ebbesson L."/>
            <person name="Teles M."/>
            <person name="MacKenzie S."/>
            <person name="Amaro C."/>
        </authorList>
    </citation>
    <scope>NUCLEOTIDE SEQUENCE</scope>
</reference>
<feature type="region of interest" description="Disordered" evidence="1">
    <location>
        <begin position="1"/>
        <end position="24"/>
    </location>
</feature>
<name>A0A0E9P854_ANGAN</name>
<proteinExistence type="predicted"/>
<evidence type="ECO:0000256" key="1">
    <source>
        <dbReference type="SAM" id="MobiDB-lite"/>
    </source>
</evidence>
<accession>A0A0E9P854</accession>
<evidence type="ECO:0000313" key="2">
    <source>
        <dbReference type="EMBL" id="JAH00806.1"/>
    </source>
</evidence>
<reference evidence="2" key="1">
    <citation type="submission" date="2014-11" db="EMBL/GenBank/DDBJ databases">
        <authorList>
            <person name="Amaro Gonzalez C."/>
        </authorList>
    </citation>
    <scope>NUCLEOTIDE SEQUENCE</scope>
</reference>